<keyword evidence="5" id="KW-0804">Transcription</keyword>
<evidence type="ECO:0000256" key="5">
    <source>
        <dbReference type="ARBA" id="ARBA00023163"/>
    </source>
</evidence>
<dbReference type="InterPro" id="IPR035925">
    <property type="entry name" value="BSD_dom_sf"/>
</dbReference>
<dbReference type="SMART" id="SM00751">
    <property type="entry name" value="BSD"/>
    <property type="match status" value="2"/>
</dbReference>
<evidence type="ECO:0000256" key="2">
    <source>
        <dbReference type="ARBA" id="ARBA00009448"/>
    </source>
</evidence>
<evidence type="ECO:0000313" key="10">
    <source>
        <dbReference type="Proteomes" id="UP001154282"/>
    </source>
</evidence>
<keyword evidence="10" id="KW-1185">Reference proteome</keyword>
<dbReference type="GO" id="GO:0006289">
    <property type="term" value="P:nucleotide-excision repair"/>
    <property type="evidence" value="ECO:0007669"/>
    <property type="project" value="InterPro"/>
</dbReference>
<dbReference type="SUPFAM" id="SSF50729">
    <property type="entry name" value="PH domain-like"/>
    <property type="match status" value="1"/>
</dbReference>
<evidence type="ECO:0000313" key="9">
    <source>
        <dbReference type="EMBL" id="CAI0557202.1"/>
    </source>
</evidence>
<evidence type="ECO:0000259" key="8">
    <source>
        <dbReference type="PROSITE" id="PS50858"/>
    </source>
</evidence>
<evidence type="ECO:0000256" key="4">
    <source>
        <dbReference type="ARBA" id="ARBA00023015"/>
    </source>
</evidence>
<reference evidence="9" key="1">
    <citation type="submission" date="2022-08" db="EMBL/GenBank/DDBJ databases">
        <authorList>
            <person name="Gutierrez-Valencia J."/>
        </authorList>
    </citation>
    <scope>NUCLEOTIDE SEQUENCE</scope>
</reference>
<dbReference type="Proteomes" id="UP001154282">
    <property type="component" value="Unassembled WGS sequence"/>
</dbReference>
<dbReference type="Pfam" id="PF03909">
    <property type="entry name" value="BSD"/>
    <property type="match status" value="1"/>
</dbReference>
<dbReference type="InterPro" id="IPR005607">
    <property type="entry name" value="BSD_dom"/>
</dbReference>
<keyword evidence="3" id="KW-0677">Repeat</keyword>
<dbReference type="InterPro" id="IPR027079">
    <property type="entry name" value="Tfb1/GTF2H1"/>
</dbReference>
<proteinExistence type="inferred from homology"/>
<evidence type="ECO:0000256" key="6">
    <source>
        <dbReference type="ARBA" id="ARBA00023242"/>
    </source>
</evidence>
<evidence type="ECO:0000256" key="3">
    <source>
        <dbReference type="ARBA" id="ARBA00022737"/>
    </source>
</evidence>
<accession>A0AAV0RLA9</accession>
<name>A0AAV0RLA9_9ROSI</name>
<organism evidence="9 10">
    <name type="scientific">Linum tenue</name>
    <dbReference type="NCBI Taxonomy" id="586396"/>
    <lineage>
        <taxon>Eukaryota</taxon>
        <taxon>Viridiplantae</taxon>
        <taxon>Streptophyta</taxon>
        <taxon>Embryophyta</taxon>
        <taxon>Tracheophyta</taxon>
        <taxon>Spermatophyta</taxon>
        <taxon>Magnoliopsida</taxon>
        <taxon>eudicotyledons</taxon>
        <taxon>Gunneridae</taxon>
        <taxon>Pentapetalae</taxon>
        <taxon>rosids</taxon>
        <taxon>fabids</taxon>
        <taxon>Malpighiales</taxon>
        <taxon>Linaceae</taxon>
        <taxon>Linum</taxon>
    </lineage>
</organism>
<dbReference type="InterPro" id="IPR011993">
    <property type="entry name" value="PH-like_dom_sf"/>
</dbReference>
<feature type="domain" description="BSD" evidence="8">
    <location>
        <begin position="210"/>
        <end position="262"/>
    </location>
</feature>
<dbReference type="GO" id="GO:0000439">
    <property type="term" value="C:transcription factor TFIIH core complex"/>
    <property type="evidence" value="ECO:0007669"/>
    <property type="project" value="InterPro"/>
</dbReference>
<dbReference type="Pfam" id="PF08567">
    <property type="entry name" value="PH_TFIIH"/>
    <property type="match status" value="1"/>
</dbReference>
<comment type="caution">
    <text evidence="9">The sequence shown here is derived from an EMBL/GenBank/DDBJ whole genome shotgun (WGS) entry which is preliminary data.</text>
</comment>
<dbReference type="SUPFAM" id="SSF140383">
    <property type="entry name" value="BSD domain-like"/>
    <property type="match status" value="2"/>
</dbReference>
<dbReference type="PROSITE" id="PS50858">
    <property type="entry name" value="BSD"/>
    <property type="match status" value="1"/>
</dbReference>
<feature type="region of interest" description="Disordered" evidence="7">
    <location>
        <begin position="374"/>
        <end position="395"/>
    </location>
</feature>
<comment type="similarity">
    <text evidence="2">Belongs to the TFB1 family.</text>
</comment>
<gene>
    <name evidence="9" type="ORF">LITE_LOCUS48263</name>
</gene>
<evidence type="ECO:0000256" key="7">
    <source>
        <dbReference type="SAM" id="MobiDB-lite"/>
    </source>
</evidence>
<dbReference type="Gene3D" id="2.30.29.30">
    <property type="entry name" value="Pleckstrin-homology domain (PH domain)/Phosphotyrosine-binding domain (PTB)"/>
    <property type="match status" value="1"/>
</dbReference>
<keyword evidence="6" id="KW-0539">Nucleus</keyword>
<sequence length="546" mass="62056">MSSGQVTKRVKYKTSVKDAGTPGRLSLVKERLVFRPNNPNSASKLDMQFKYITNHRYTKEGSNKAPMLNLTSNQGASYIFEFESYEDLHICRDFVGCANLMKFGHKGVAELLHRQQKLQILELIRKFIQNNPAEMICSSVQGCCKTIDYVLHSELQKLHQQFVGGGVLTEAEFWATRKKLLEKDANRKAKQRGGLKSSVLAESKPFIDGRTNRVTFNLTPEIVREIFSEKPAVHRAYLNFVPSKMADKDFWTKYCRAEYLQRSKNIAAAIAEAAEDEELAIFLKPDDILANETRRKIRRVDPTLDMETDQGDDYSHLPDHGIFRDGSKEVAESGNELYQRTLLQDLNRHAAVVLQGTPIDEEQLKDTQTVAEALERSKQERSTASKDDESSADQERLKGISQAMTIDDLRGSNDHHLAPLWIKVLSVLTHNISSTKYNLGKKPGESLLDSLPTSVRDELLHHHISIEELMKHFWSSYPITNKYLNTKVTKLKDEMSKMDSQLQVTSLLLNSLSVRLVQALEAAMQHYDAEQQKRASKAREKPNGYS</sequence>
<dbReference type="EMBL" id="CAMGYJ010000011">
    <property type="protein sequence ID" value="CAI0557202.1"/>
    <property type="molecule type" value="Genomic_DNA"/>
</dbReference>
<protein>
    <recommendedName>
        <fullName evidence="8">BSD domain-containing protein</fullName>
    </recommendedName>
</protein>
<dbReference type="GO" id="GO:0006351">
    <property type="term" value="P:DNA-templated transcription"/>
    <property type="evidence" value="ECO:0007669"/>
    <property type="project" value="InterPro"/>
</dbReference>
<dbReference type="Gene3D" id="6.10.140.1200">
    <property type="match status" value="1"/>
</dbReference>
<evidence type="ECO:0000256" key="1">
    <source>
        <dbReference type="ARBA" id="ARBA00004123"/>
    </source>
</evidence>
<keyword evidence="4" id="KW-0805">Transcription regulation</keyword>
<dbReference type="AlphaFoldDB" id="A0AAV0RLA9"/>
<dbReference type="InterPro" id="IPR013876">
    <property type="entry name" value="TFIIH_BTF_p62_N"/>
</dbReference>
<dbReference type="PANTHER" id="PTHR12856">
    <property type="entry name" value="TRANSCRIPTION INITIATION FACTOR IIH-RELATED"/>
    <property type="match status" value="1"/>
</dbReference>
<comment type="subcellular location">
    <subcellularLocation>
        <location evidence="1">Nucleus</location>
    </subcellularLocation>
</comment>